<name>A0A026W446_OOCBI</name>
<evidence type="ECO:0000313" key="1">
    <source>
        <dbReference type="EMBL" id="EZA49819.1"/>
    </source>
</evidence>
<organism evidence="1 2">
    <name type="scientific">Ooceraea biroi</name>
    <name type="common">Clonal raider ant</name>
    <name type="synonym">Cerapachys biroi</name>
    <dbReference type="NCBI Taxonomy" id="2015173"/>
    <lineage>
        <taxon>Eukaryota</taxon>
        <taxon>Metazoa</taxon>
        <taxon>Ecdysozoa</taxon>
        <taxon>Arthropoda</taxon>
        <taxon>Hexapoda</taxon>
        <taxon>Insecta</taxon>
        <taxon>Pterygota</taxon>
        <taxon>Neoptera</taxon>
        <taxon>Endopterygota</taxon>
        <taxon>Hymenoptera</taxon>
        <taxon>Apocrita</taxon>
        <taxon>Aculeata</taxon>
        <taxon>Formicoidea</taxon>
        <taxon>Formicidae</taxon>
        <taxon>Dorylinae</taxon>
        <taxon>Ooceraea</taxon>
    </lineage>
</organism>
<gene>
    <name evidence="1" type="ORF">X777_11799</name>
</gene>
<dbReference type="GO" id="GO:0003676">
    <property type="term" value="F:nucleic acid binding"/>
    <property type="evidence" value="ECO:0007669"/>
    <property type="project" value="InterPro"/>
</dbReference>
<dbReference type="Gene3D" id="3.30.420.10">
    <property type="entry name" value="Ribonuclease H-like superfamily/Ribonuclease H"/>
    <property type="match status" value="1"/>
</dbReference>
<dbReference type="EMBL" id="KK107495">
    <property type="protein sequence ID" value="EZA49819.1"/>
    <property type="molecule type" value="Genomic_DNA"/>
</dbReference>
<dbReference type="InterPro" id="IPR036397">
    <property type="entry name" value="RNaseH_sf"/>
</dbReference>
<dbReference type="Proteomes" id="UP000053097">
    <property type="component" value="Unassembled WGS sequence"/>
</dbReference>
<proteinExistence type="predicted"/>
<dbReference type="AlphaFoldDB" id="A0A026W446"/>
<keyword evidence="2" id="KW-1185">Reference proteome</keyword>
<dbReference type="OMA" id="MTRWKNT"/>
<dbReference type="PANTHER" id="PTHR47326">
    <property type="entry name" value="TRANSPOSABLE ELEMENT TC3 TRANSPOSASE-LIKE PROTEIN"/>
    <property type="match status" value="1"/>
</dbReference>
<accession>A0A026W446</accession>
<protein>
    <recommendedName>
        <fullName evidence="3">Tc1-like transposase DDE domain-containing protein</fullName>
    </recommendedName>
</protein>
<evidence type="ECO:0008006" key="3">
    <source>
        <dbReference type="Google" id="ProtNLM"/>
    </source>
</evidence>
<dbReference type="STRING" id="2015173.A0A026W446"/>
<dbReference type="PANTHER" id="PTHR47326:SF1">
    <property type="entry name" value="HTH PSQ-TYPE DOMAIN-CONTAINING PROTEIN"/>
    <property type="match status" value="1"/>
</dbReference>
<reference evidence="1 2" key="1">
    <citation type="journal article" date="2014" name="Curr. Biol.">
        <title>The genome of the clonal raider ant Cerapachys biroi.</title>
        <authorList>
            <person name="Oxley P.R."/>
            <person name="Ji L."/>
            <person name="Fetter-Pruneda I."/>
            <person name="McKenzie S.K."/>
            <person name="Li C."/>
            <person name="Hu H."/>
            <person name="Zhang G."/>
            <person name="Kronauer D.J."/>
        </authorList>
    </citation>
    <scope>NUCLEOTIDE SEQUENCE [LARGE SCALE GENOMIC DNA]</scope>
</reference>
<evidence type="ECO:0000313" key="2">
    <source>
        <dbReference type="Proteomes" id="UP000053097"/>
    </source>
</evidence>
<sequence length="121" mass="14190">MVPRNARNRIFFMHDGAPPHFGRQVRAFLQRIFGTRWIGRNPVPHLWPARSPDLNPLDFYFWGALKAIVYGSSRALRTAQDLRDRIEEAVATLARNRAVLRRVRDNLVERLQARIDNYLLL</sequence>